<gene>
    <name evidence="2" type="ORF">CXZ10_15870</name>
</gene>
<dbReference type="RefSeq" id="WP_101290339.1">
    <property type="nucleotide sequence ID" value="NZ_FOUQ01000014.1"/>
</dbReference>
<organism evidence="2 3">
    <name type="scientific">Pleomorphomonas diazotrophica</name>
    <dbReference type="NCBI Taxonomy" id="1166257"/>
    <lineage>
        <taxon>Bacteria</taxon>
        <taxon>Pseudomonadati</taxon>
        <taxon>Pseudomonadota</taxon>
        <taxon>Alphaproteobacteria</taxon>
        <taxon>Hyphomicrobiales</taxon>
        <taxon>Pleomorphomonadaceae</taxon>
        <taxon>Pleomorphomonas</taxon>
    </lineage>
</organism>
<dbReference type="AlphaFoldDB" id="A0A1I4VYV2"/>
<evidence type="ECO:0000313" key="3">
    <source>
        <dbReference type="Proteomes" id="UP000233491"/>
    </source>
</evidence>
<keyword evidence="3" id="KW-1185">Reference proteome</keyword>
<dbReference type="OrthoDB" id="9808546at2"/>
<evidence type="ECO:0000313" key="2">
    <source>
        <dbReference type="EMBL" id="PKR88271.1"/>
    </source>
</evidence>
<keyword evidence="1" id="KW-0732">Signal</keyword>
<protein>
    <recommendedName>
        <fullName evidence="4">Cytoplasmic protein</fullName>
    </recommendedName>
</protein>
<feature type="signal peptide" evidence="1">
    <location>
        <begin position="1"/>
        <end position="17"/>
    </location>
</feature>
<name>A0A1I4VYV2_9HYPH</name>
<proteinExistence type="predicted"/>
<feature type="chain" id="PRO_5015065842" description="Cytoplasmic protein" evidence="1">
    <location>
        <begin position="18"/>
        <end position="128"/>
    </location>
</feature>
<evidence type="ECO:0008006" key="4">
    <source>
        <dbReference type="Google" id="ProtNLM"/>
    </source>
</evidence>
<accession>A0A1I4VYV2</accession>
<comment type="caution">
    <text evidence="2">The sequence shown here is derived from an EMBL/GenBank/DDBJ whole genome shotgun (WGS) entry which is preliminary data.</text>
</comment>
<evidence type="ECO:0000256" key="1">
    <source>
        <dbReference type="SAM" id="SignalP"/>
    </source>
</evidence>
<dbReference type="EMBL" id="PJNW01000013">
    <property type="protein sequence ID" value="PKR88271.1"/>
    <property type="molecule type" value="Genomic_DNA"/>
</dbReference>
<reference evidence="2 3" key="1">
    <citation type="submission" date="2017-12" db="EMBL/GenBank/DDBJ databases">
        <title>Anaerobic carbon monoxide metabolism by Pleomorphomonas carboxyditropha sp. nov., a new mesophilic hydrogenogenic carboxidotroph.</title>
        <authorList>
            <person name="Esquivel-Elizondo S."/>
            <person name="Krajmalnik-Brown R."/>
        </authorList>
    </citation>
    <scope>NUCLEOTIDE SEQUENCE [LARGE SCALE GENOMIC DNA]</scope>
    <source>
        <strain evidence="2 3">R5-392</strain>
    </source>
</reference>
<sequence length="128" mass="13911">MRLAFALLALSCSTVMAAAGEIPACDDASVLSTLSSRQAWAEAHTWKDGVTIAALDRVGERRLVTEGFSSIDRRYCAARAELTASRPTALYYVVSANEGFAGYGWNVEFCLSGHDPYYVYGNDCQVLK</sequence>
<dbReference type="Proteomes" id="UP000233491">
    <property type="component" value="Unassembled WGS sequence"/>
</dbReference>